<dbReference type="RefSeq" id="WP_187465603.1">
    <property type="nucleotide sequence ID" value="NZ_JACSIT010000067.1"/>
</dbReference>
<reference evidence="3" key="1">
    <citation type="submission" date="2020-08" db="EMBL/GenBank/DDBJ databases">
        <title>Lewinella bacteria from marine environments.</title>
        <authorList>
            <person name="Zhong Y."/>
        </authorList>
    </citation>
    <scope>NUCLEOTIDE SEQUENCE</scope>
    <source>
        <strain evidence="3">KCTC 42187</strain>
    </source>
</reference>
<dbReference type="Gene3D" id="2.40.160.20">
    <property type="match status" value="1"/>
</dbReference>
<evidence type="ECO:0000259" key="2">
    <source>
        <dbReference type="Pfam" id="PF19573"/>
    </source>
</evidence>
<gene>
    <name evidence="3" type="ORF">H9S92_04965</name>
</gene>
<comment type="caution">
    <text evidence="3">The sequence shown here is derived from an EMBL/GenBank/DDBJ whole genome shotgun (WGS) entry which is preliminary data.</text>
</comment>
<dbReference type="SUPFAM" id="SSF56925">
    <property type="entry name" value="OMPA-like"/>
    <property type="match status" value="1"/>
</dbReference>
<feature type="domain" description="DUF6089" evidence="2">
    <location>
        <begin position="8"/>
        <end position="149"/>
    </location>
</feature>
<dbReference type="EMBL" id="JACSIT010000067">
    <property type="protein sequence ID" value="MBC6993499.1"/>
    <property type="molecule type" value="Genomic_DNA"/>
</dbReference>
<name>A0A923PLI1_9BACT</name>
<evidence type="ECO:0000256" key="1">
    <source>
        <dbReference type="SAM" id="SignalP"/>
    </source>
</evidence>
<dbReference type="InterPro" id="IPR045743">
    <property type="entry name" value="DUF6089"/>
</dbReference>
<sequence length="287" mass="31140">MRIRLRTLLCLLLGLGSISFVSAQSLELGVKAGGAAYTGDLSPSQFGFFFEDLNFAAGAYLRYRPTNRFGIRINGNFGQLSGDRDAPAPDGMGNNPIVNRNFRSKLTEFNVVAEYDLFYLGDPGSNFVAPYVYGGIGVLSFNPEGLLDGEYSELQPLRTEGQGLDPTRYAAAPYELTRAVFILGGGVRFRFAERFVVGLELGGRITGTDYLDDIGFTQVNYLDVLTGSPDGSRAARFSNPAVTNPAEVTDLEYRRGGENNDYYFVGGLTFGITLGEGGSNKSGCYKF</sequence>
<protein>
    <submittedName>
        <fullName evidence="3">Outer membrane beta-barrel protein</fullName>
    </submittedName>
</protein>
<proteinExistence type="predicted"/>
<organism evidence="3 4">
    <name type="scientific">Neolewinella lacunae</name>
    <dbReference type="NCBI Taxonomy" id="1517758"/>
    <lineage>
        <taxon>Bacteria</taxon>
        <taxon>Pseudomonadati</taxon>
        <taxon>Bacteroidota</taxon>
        <taxon>Saprospiria</taxon>
        <taxon>Saprospirales</taxon>
        <taxon>Lewinellaceae</taxon>
        <taxon>Neolewinella</taxon>
    </lineage>
</organism>
<keyword evidence="4" id="KW-1185">Reference proteome</keyword>
<dbReference type="Proteomes" id="UP000650081">
    <property type="component" value="Unassembled WGS sequence"/>
</dbReference>
<dbReference type="AlphaFoldDB" id="A0A923PLI1"/>
<accession>A0A923PLI1</accession>
<dbReference type="Pfam" id="PF19573">
    <property type="entry name" value="DUF6089"/>
    <property type="match status" value="1"/>
</dbReference>
<feature type="signal peptide" evidence="1">
    <location>
        <begin position="1"/>
        <end position="23"/>
    </location>
</feature>
<feature type="chain" id="PRO_5037068242" evidence="1">
    <location>
        <begin position="24"/>
        <end position="287"/>
    </location>
</feature>
<evidence type="ECO:0000313" key="3">
    <source>
        <dbReference type="EMBL" id="MBC6993499.1"/>
    </source>
</evidence>
<evidence type="ECO:0000313" key="4">
    <source>
        <dbReference type="Proteomes" id="UP000650081"/>
    </source>
</evidence>
<dbReference type="InterPro" id="IPR011250">
    <property type="entry name" value="OMP/PagP_B-barrel"/>
</dbReference>
<keyword evidence="1" id="KW-0732">Signal</keyword>